<dbReference type="RefSeq" id="WP_353979632.1">
    <property type="nucleotide sequence ID" value="NZ_CP159578.1"/>
</dbReference>
<dbReference type="InterPro" id="IPR018062">
    <property type="entry name" value="HTH_AraC-typ_CS"/>
</dbReference>
<dbReference type="PROSITE" id="PS00041">
    <property type="entry name" value="HTH_ARAC_FAMILY_1"/>
    <property type="match status" value="1"/>
</dbReference>
<reference evidence="5" key="1">
    <citation type="submission" date="2024-06" db="EMBL/GenBank/DDBJ databases">
        <title>Complete genome of Salinicola endophyticus HNIBRBA4755.</title>
        <authorList>
            <person name="Shin S.Y."/>
            <person name="Kang H."/>
            <person name="Song J."/>
        </authorList>
    </citation>
    <scope>NUCLEOTIDE SEQUENCE</scope>
    <source>
        <strain evidence="5">HNIBRBA4755</strain>
    </source>
</reference>
<organism evidence="5">
    <name type="scientific">Salinicola endophyticus</name>
    <dbReference type="NCBI Taxonomy" id="1949083"/>
    <lineage>
        <taxon>Bacteria</taxon>
        <taxon>Pseudomonadati</taxon>
        <taxon>Pseudomonadota</taxon>
        <taxon>Gammaproteobacteria</taxon>
        <taxon>Oceanospirillales</taxon>
        <taxon>Halomonadaceae</taxon>
        <taxon>Salinicola</taxon>
    </lineage>
</organism>
<evidence type="ECO:0000256" key="2">
    <source>
        <dbReference type="ARBA" id="ARBA00023125"/>
    </source>
</evidence>
<dbReference type="PANTHER" id="PTHR43130">
    <property type="entry name" value="ARAC-FAMILY TRANSCRIPTIONAL REGULATOR"/>
    <property type="match status" value="1"/>
</dbReference>
<proteinExistence type="predicted"/>
<keyword evidence="1" id="KW-0805">Transcription regulation</keyword>
<evidence type="ECO:0000259" key="4">
    <source>
        <dbReference type="PROSITE" id="PS01124"/>
    </source>
</evidence>
<dbReference type="CDD" id="cd03137">
    <property type="entry name" value="GATase1_AraC_1"/>
    <property type="match status" value="1"/>
</dbReference>
<dbReference type="PANTHER" id="PTHR43130:SF3">
    <property type="entry name" value="HTH-TYPE TRANSCRIPTIONAL REGULATOR RV1931C"/>
    <property type="match status" value="1"/>
</dbReference>
<dbReference type="GO" id="GO:0003700">
    <property type="term" value="F:DNA-binding transcription factor activity"/>
    <property type="evidence" value="ECO:0007669"/>
    <property type="project" value="InterPro"/>
</dbReference>
<dbReference type="InterPro" id="IPR052158">
    <property type="entry name" value="INH-QAR"/>
</dbReference>
<feature type="domain" description="HTH araC/xylS-type" evidence="4">
    <location>
        <begin position="211"/>
        <end position="312"/>
    </location>
</feature>
<dbReference type="Gene3D" id="3.40.50.880">
    <property type="match status" value="1"/>
</dbReference>
<evidence type="ECO:0000313" key="5">
    <source>
        <dbReference type="EMBL" id="XCJ78658.1"/>
    </source>
</evidence>
<keyword evidence="3" id="KW-0804">Transcription</keyword>
<gene>
    <name evidence="5" type="ORF">ABV408_14610</name>
</gene>
<accession>A0AB74U7W7</accession>
<dbReference type="SMART" id="SM00342">
    <property type="entry name" value="HTH_ARAC"/>
    <property type="match status" value="1"/>
</dbReference>
<dbReference type="InterPro" id="IPR018060">
    <property type="entry name" value="HTH_AraC"/>
</dbReference>
<dbReference type="GO" id="GO:0043565">
    <property type="term" value="F:sequence-specific DNA binding"/>
    <property type="evidence" value="ECO:0007669"/>
    <property type="project" value="InterPro"/>
</dbReference>
<dbReference type="InterPro" id="IPR009057">
    <property type="entry name" value="Homeodomain-like_sf"/>
</dbReference>
<dbReference type="EMBL" id="CP159578">
    <property type="protein sequence ID" value="XCJ78658.1"/>
    <property type="molecule type" value="Genomic_DNA"/>
</dbReference>
<dbReference type="SUPFAM" id="SSF46689">
    <property type="entry name" value="Homeodomain-like"/>
    <property type="match status" value="2"/>
</dbReference>
<name>A0AB74U7W7_9GAMM</name>
<dbReference type="SUPFAM" id="SSF52317">
    <property type="entry name" value="Class I glutamine amidotransferase-like"/>
    <property type="match status" value="1"/>
</dbReference>
<dbReference type="AlphaFoldDB" id="A0AB74U7W7"/>
<keyword evidence="2" id="KW-0238">DNA-binding</keyword>
<dbReference type="Pfam" id="PF01965">
    <property type="entry name" value="DJ-1_PfpI"/>
    <property type="match status" value="1"/>
</dbReference>
<sequence length="322" mass="34725">MTHTLDLFVYPDCQLLDASGPWQVFASANEAAGEPRYRLRLLAAEPGPVATNGGMTLVATHALDATPAGDTLLIAGGHGVHRLSPATLDTLAARAAHTPRVGSICTGAFALARAGLLDGRQATTHWRHAARLAAEFPAIQVRAEALYLFSNGIYTSAGITAGIDLALALVAADQGEALAGQVARELVMFLHRPGDQAQFSEGLRCQLDSHGRLRQVVDAVIGDPLAAWDTETLAARMAVTPRHFQRLFRRQLGMTPGDFLTRLRLEEARRLLTESAAPLPRIAEHCRLGGSEQLRRLFQRHYGLPPSLYRARFGPGEHSQAS</sequence>
<evidence type="ECO:0000256" key="1">
    <source>
        <dbReference type="ARBA" id="ARBA00023015"/>
    </source>
</evidence>
<dbReference type="PROSITE" id="PS01124">
    <property type="entry name" value="HTH_ARAC_FAMILY_2"/>
    <property type="match status" value="1"/>
</dbReference>
<protein>
    <submittedName>
        <fullName evidence="5">GlxA family transcriptional regulator</fullName>
    </submittedName>
</protein>
<dbReference type="InterPro" id="IPR002818">
    <property type="entry name" value="DJ-1/PfpI"/>
</dbReference>
<dbReference type="Pfam" id="PF12833">
    <property type="entry name" value="HTH_18"/>
    <property type="match status" value="1"/>
</dbReference>
<evidence type="ECO:0000256" key="3">
    <source>
        <dbReference type="ARBA" id="ARBA00023163"/>
    </source>
</evidence>
<dbReference type="InterPro" id="IPR029062">
    <property type="entry name" value="Class_I_gatase-like"/>
</dbReference>
<dbReference type="Gene3D" id="1.10.10.60">
    <property type="entry name" value="Homeodomain-like"/>
    <property type="match status" value="1"/>
</dbReference>